<dbReference type="EMBL" id="HE576753">
    <property type="protein sequence ID" value="CCC68757.1"/>
    <property type="molecule type" value="Genomic_DNA"/>
</dbReference>
<feature type="domain" description="PPM-type phosphatase" evidence="1">
    <location>
        <begin position="155"/>
        <end position="533"/>
    </location>
</feature>
<dbReference type="CDD" id="cd00143">
    <property type="entry name" value="PP2Cc"/>
    <property type="match status" value="1"/>
</dbReference>
<dbReference type="RefSeq" id="XP_003675128.1">
    <property type="nucleotide sequence ID" value="XM_003675080.1"/>
</dbReference>
<proteinExistence type="predicted"/>
<dbReference type="STRING" id="1064592.G0VA27"/>
<dbReference type="PANTHER" id="PTHR13832:SF792">
    <property type="entry name" value="GM14286P"/>
    <property type="match status" value="1"/>
</dbReference>
<reference evidence="2 3" key="1">
    <citation type="journal article" date="2011" name="Proc. Natl. Acad. Sci. U.S.A.">
        <title>Evolutionary erosion of yeast sex chromosomes by mating-type switching accidents.</title>
        <authorList>
            <person name="Gordon J.L."/>
            <person name="Armisen D."/>
            <person name="Proux-Wera E."/>
            <person name="Oheigeartaigh S.S."/>
            <person name="Byrne K.P."/>
            <person name="Wolfe K.H."/>
        </authorList>
    </citation>
    <scope>NUCLEOTIDE SEQUENCE [LARGE SCALE GENOMIC DNA]</scope>
    <source>
        <strain evidence="3">ATCC 76901 / BCRC 22586 / CBS 4309 / NBRC 1992 / NRRL Y-12630</strain>
    </source>
</reference>
<dbReference type="eggNOG" id="KOG0700">
    <property type="taxonomic scope" value="Eukaryota"/>
</dbReference>
<dbReference type="OrthoDB" id="420076at2759"/>
<name>G0VA27_NAUCA</name>
<dbReference type="InParanoid" id="G0VA27"/>
<accession>G0VA27</accession>
<dbReference type="PROSITE" id="PS51746">
    <property type="entry name" value="PPM_2"/>
    <property type="match status" value="1"/>
</dbReference>
<dbReference type="GO" id="GO:0004741">
    <property type="term" value="F:[pyruvate dehydrogenase (acetyl-transferring)]-phosphatase activity"/>
    <property type="evidence" value="ECO:0007669"/>
    <property type="project" value="EnsemblFungi"/>
</dbReference>
<protein>
    <recommendedName>
        <fullName evidence="1">PPM-type phosphatase domain-containing protein</fullName>
    </recommendedName>
</protein>
<dbReference type="FunCoup" id="G0VA27">
    <property type="interactions" value="636"/>
</dbReference>
<dbReference type="Gene3D" id="3.60.40.10">
    <property type="entry name" value="PPM-type phosphatase domain"/>
    <property type="match status" value="1"/>
</dbReference>
<organism evidence="2 3">
    <name type="scientific">Naumovozyma castellii</name>
    <name type="common">Yeast</name>
    <name type="synonym">Saccharomyces castellii</name>
    <dbReference type="NCBI Taxonomy" id="27288"/>
    <lineage>
        <taxon>Eukaryota</taxon>
        <taxon>Fungi</taxon>
        <taxon>Dikarya</taxon>
        <taxon>Ascomycota</taxon>
        <taxon>Saccharomycotina</taxon>
        <taxon>Saccharomycetes</taxon>
        <taxon>Saccharomycetales</taxon>
        <taxon>Saccharomycetaceae</taxon>
        <taxon>Naumovozyma</taxon>
    </lineage>
</organism>
<sequence length="558" mass="62686">MSLLSHPKLLGRTTKLLLSRHLPRKTVNKLLCRTYSINESKSLRSGRSSSYRRDVSLTILGGGILLLSYSYLTLKTEPLYLDSINAIRDFSTGMINKAEEDKNKTILILDENEIDSKLRNCQESHFINRGKGIFRYDVSQLPSNHPIEDNHMEQIITIPHSQEQNLVEDLAEEDDLYFFGVFDGHSGAFTSSKLRTDLVKYVANQLGKVYANETDLFASPTGESFDEAIKTGFLTLDNDIIHESFRKLFKDPTNENMIGTLPAISGSCALLTVYNSLNSTLKVAVTGDSRALIGGLDKDGKWVVESLSVDQTGDNIHEVERIRNEHPNEPNVIRNGRILGCLQPSRAFGDYRYKLNKVDGKALSELPDHVKIYFRKEPRDFKTPPYVTAEPVITTTKITPNTKFMVLGSDGLFELLNNEQIAALVIRWMEKNMDPKLTESNIKTPTGKLPEVKDLSTDLESQRPPFRYMSQDKKRNYAKDPEYFIEDSNVATHLIRNALSSAGSKEYVSTLVSIPSPMSRRYRDDLTVTVAFFGDSGNDVDGSLVTNIEATTAPKPKL</sequence>
<dbReference type="HOGENOM" id="CLU_021928_3_2_1"/>
<dbReference type="GeneID" id="96902314"/>
<dbReference type="KEGG" id="ncs:NCAS_0B06730"/>
<reference key="2">
    <citation type="submission" date="2011-08" db="EMBL/GenBank/DDBJ databases">
        <title>Genome sequence of Naumovozyma castellii.</title>
        <authorList>
            <person name="Gordon J.L."/>
            <person name="Armisen D."/>
            <person name="Proux-Wera E."/>
            <person name="OhEigeartaigh S.S."/>
            <person name="Byrne K.P."/>
            <person name="Wolfe K.H."/>
        </authorList>
    </citation>
    <scope>NUCLEOTIDE SEQUENCE</scope>
    <source>
        <strain>Type strain:CBS 4309</strain>
    </source>
</reference>
<dbReference type="OMA" id="DHNAWNP"/>
<dbReference type="GO" id="GO:0005758">
    <property type="term" value="C:mitochondrial intermembrane space"/>
    <property type="evidence" value="ECO:0007669"/>
    <property type="project" value="EnsemblFungi"/>
</dbReference>
<gene>
    <name evidence="2" type="primary">NCAS0B06730</name>
    <name evidence="2" type="ordered locus">NCAS_0B06730</name>
</gene>
<dbReference type="PANTHER" id="PTHR13832">
    <property type="entry name" value="PROTEIN PHOSPHATASE 2C"/>
    <property type="match status" value="1"/>
</dbReference>
<evidence type="ECO:0000313" key="2">
    <source>
        <dbReference type="EMBL" id="CCC68757.1"/>
    </source>
</evidence>
<dbReference type="InterPro" id="IPR001932">
    <property type="entry name" value="PPM-type_phosphatase-like_dom"/>
</dbReference>
<dbReference type="InterPro" id="IPR015655">
    <property type="entry name" value="PP2C"/>
</dbReference>
<dbReference type="SUPFAM" id="SSF81606">
    <property type="entry name" value="PP2C-like"/>
    <property type="match status" value="1"/>
</dbReference>
<dbReference type="Proteomes" id="UP000001640">
    <property type="component" value="Chromosome 2"/>
</dbReference>
<dbReference type="InterPro" id="IPR036457">
    <property type="entry name" value="PPM-type-like_dom_sf"/>
</dbReference>
<keyword evidence="3" id="KW-1185">Reference proteome</keyword>
<dbReference type="GO" id="GO:0005777">
    <property type="term" value="C:peroxisome"/>
    <property type="evidence" value="ECO:0007669"/>
    <property type="project" value="EnsemblFungi"/>
</dbReference>
<evidence type="ECO:0000313" key="3">
    <source>
        <dbReference type="Proteomes" id="UP000001640"/>
    </source>
</evidence>
<dbReference type="SMART" id="SM00332">
    <property type="entry name" value="PP2Cc"/>
    <property type="match status" value="1"/>
</dbReference>
<dbReference type="Pfam" id="PF00481">
    <property type="entry name" value="PP2C"/>
    <property type="match status" value="1"/>
</dbReference>
<evidence type="ECO:0000259" key="1">
    <source>
        <dbReference type="PROSITE" id="PS51746"/>
    </source>
</evidence>
<dbReference type="AlphaFoldDB" id="G0VA27"/>